<evidence type="ECO:0000313" key="1">
    <source>
        <dbReference type="EMBL" id="EEC97678.1"/>
    </source>
</evidence>
<comment type="caution">
    <text evidence="1">The sequence shown here is derived from an EMBL/GenBank/DDBJ whole genome shotgun (WGS) entry which is preliminary data.</text>
</comment>
<proteinExistence type="predicted"/>
<protein>
    <submittedName>
        <fullName evidence="1">Uncharacterized protein</fullName>
    </submittedName>
</protein>
<reference evidence="1 2" key="1">
    <citation type="submission" date="2008-10" db="EMBL/GenBank/DDBJ databases">
        <title>Draft genome sequence of Parabacteroides johnsonii (DSM 18315).</title>
        <authorList>
            <person name="Sudarsanam P."/>
            <person name="Ley R."/>
            <person name="Guruge J."/>
            <person name="Turnbaugh P.J."/>
            <person name="Mahowald M."/>
            <person name="Liep D."/>
            <person name="Gordon J."/>
        </authorList>
    </citation>
    <scope>NUCLEOTIDE SEQUENCE [LARGE SCALE GENOMIC DNA]</scope>
    <source>
        <strain evidence="1 2">DSM 18315</strain>
    </source>
</reference>
<dbReference type="HOGENOM" id="CLU_3010135_0_0_10"/>
<dbReference type="AlphaFoldDB" id="B7B7B3"/>
<dbReference type="EMBL" id="ABYH01000060">
    <property type="protein sequence ID" value="EEC97678.1"/>
    <property type="molecule type" value="Genomic_DNA"/>
</dbReference>
<accession>B7B7B3</accession>
<reference evidence="1 2" key="2">
    <citation type="submission" date="2008-10" db="EMBL/GenBank/DDBJ databases">
        <authorList>
            <person name="Fulton L."/>
            <person name="Clifton S."/>
            <person name="Fulton B."/>
            <person name="Xu J."/>
            <person name="Minx P."/>
            <person name="Pepin K.H."/>
            <person name="Johnson M."/>
            <person name="Bhonagiri V."/>
            <person name="Nash W.E."/>
            <person name="Mardis E.R."/>
            <person name="Wilson R.K."/>
        </authorList>
    </citation>
    <scope>NUCLEOTIDE SEQUENCE [LARGE SCALE GENOMIC DNA]</scope>
    <source>
        <strain evidence="1 2">DSM 18315</strain>
    </source>
</reference>
<name>B7B7B3_9BACT</name>
<gene>
    <name evidence="1" type="ORF">PRABACTJOHN_00910</name>
</gene>
<sequence>MVQKTLAAPRFLLLLEESSPCFLFLSKSDYILTLDEDPDADYNGIKRINALQWMMA</sequence>
<organism evidence="1 2">
    <name type="scientific">Parabacteroides johnsonii DSM 18315</name>
    <dbReference type="NCBI Taxonomy" id="537006"/>
    <lineage>
        <taxon>Bacteria</taxon>
        <taxon>Pseudomonadati</taxon>
        <taxon>Bacteroidota</taxon>
        <taxon>Bacteroidia</taxon>
        <taxon>Bacteroidales</taxon>
        <taxon>Tannerellaceae</taxon>
        <taxon>Parabacteroides</taxon>
    </lineage>
</organism>
<dbReference type="Proteomes" id="UP000005510">
    <property type="component" value="Unassembled WGS sequence"/>
</dbReference>
<evidence type="ECO:0000313" key="2">
    <source>
        <dbReference type="Proteomes" id="UP000005510"/>
    </source>
</evidence>